<gene>
    <name evidence="1" type="ORF">M9Y10_027331</name>
</gene>
<dbReference type="Proteomes" id="UP001470230">
    <property type="component" value="Unassembled WGS sequence"/>
</dbReference>
<reference evidence="1 2" key="1">
    <citation type="submission" date="2024-04" db="EMBL/GenBank/DDBJ databases">
        <title>Tritrichomonas musculus Genome.</title>
        <authorList>
            <person name="Alves-Ferreira E."/>
            <person name="Grigg M."/>
            <person name="Lorenzi H."/>
            <person name="Galac M."/>
        </authorList>
    </citation>
    <scope>NUCLEOTIDE SEQUENCE [LARGE SCALE GENOMIC DNA]</scope>
    <source>
        <strain evidence="1 2">EAF2021</strain>
    </source>
</reference>
<evidence type="ECO:0000313" key="1">
    <source>
        <dbReference type="EMBL" id="KAK8841131.1"/>
    </source>
</evidence>
<dbReference type="EMBL" id="JAPFFF010000042">
    <property type="protein sequence ID" value="KAK8841131.1"/>
    <property type="molecule type" value="Genomic_DNA"/>
</dbReference>
<organism evidence="1 2">
    <name type="scientific">Tritrichomonas musculus</name>
    <dbReference type="NCBI Taxonomy" id="1915356"/>
    <lineage>
        <taxon>Eukaryota</taxon>
        <taxon>Metamonada</taxon>
        <taxon>Parabasalia</taxon>
        <taxon>Tritrichomonadida</taxon>
        <taxon>Tritrichomonadidae</taxon>
        <taxon>Tritrichomonas</taxon>
    </lineage>
</organism>
<proteinExistence type="predicted"/>
<accession>A0ABR2H5M4</accession>
<keyword evidence="2" id="KW-1185">Reference proteome</keyword>
<comment type="caution">
    <text evidence="1">The sequence shown here is derived from an EMBL/GenBank/DDBJ whole genome shotgun (WGS) entry which is preliminary data.</text>
</comment>
<name>A0ABR2H5M4_9EUKA</name>
<evidence type="ECO:0000313" key="2">
    <source>
        <dbReference type="Proteomes" id="UP001470230"/>
    </source>
</evidence>
<protein>
    <submittedName>
        <fullName evidence="1">Uncharacterized protein</fullName>
    </submittedName>
</protein>
<sequence length="234" mass="26697">MSNVPKVGWYIYTPSEPKKPKLTLRWATVNNFWLEISSKPSESPLLTIHLGFSDFKPPQPQDNAPVNSLLLTTEANSLVGPFSITLSTNNRFDILDLNQALVEGRECWAKILQDGIETLTFESSFKDKKSGFLGGKNVECSIDPQGFKTNRSPTEKQIYQFSQISYVRPLPFDNRQGACFEMIIDKSSQKPEMLFQCHDHAEMIKFLEIFLFLLVKDKEKRVQIDSSLSHQETS</sequence>